<evidence type="ECO:0000313" key="3">
    <source>
        <dbReference type="Proteomes" id="UP000594451"/>
    </source>
</evidence>
<dbReference type="GO" id="GO:0005506">
    <property type="term" value="F:iron ion binding"/>
    <property type="evidence" value="ECO:0007669"/>
    <property type="project" value="InterPro"/>
</dbReference>
<name>A0A7T0BRL9_9BACT</name>
<dbReference type="GO" id="GO:0016226">
    <property type="term" value="P:iron-sulfur cluster assembly"/>
    <property type="evidence" value="ECO:0007669"/>
    <property type="project" value="InterPro"/>
</dbReference>
<dbReference type="EMBL" id="CP039370">
    <property type="protein sequence ID" value="QPJ58589.1"/>
    <property type="molecule type" value="Genomic_DNA"/>
</dbReference>
<dbReference type="SUPFAM" id="SSF82649">
    <property type="entry name" value="SufE/NifU"/>
    <property type="match status" value="1"/>
</dbReference>
<dbReference type="Proteomes" id="UP000594451">
    <property type="component" value="Chromosome"/>
</dbReference>
<keyword evidence="3" id="KW-1185">Reference proteome</keyword>
<organism evidence="2 3">
    <name type="scientific">Candidatus Pinguicoccus supinus</name>
    <dbReference type="NCBI Taxonomy" id="2529394"/>
    <lineage>
        <taxon>Bacteria</taxon>
        <taxon>Pseudomonadati</taxon>
        <taxon>Verrucomicrobiota</taxon>
        <taxon>Candidatus Pinguicoccus</taxon>
    </lineage>
</organism>
<evidence type="ECO:0000259" key="1">
    <source>
        <dbReference type="Pfam" id="PF01592"/>
    </source>
</evidence>
<proteinExistence type="predicted"/>
<dbReference type="KEGG" id="psup:E5P55_00140"/>
<accession>A0A7T0BRL9</accession>
<evidence type="ECO:0000313" key="2">
    <source>
        <dbReference type="EMBL" id="QPJ58589.1"/>
    </source>
</evidence>
<dbReference type="Pfam" id="PF01592">
    <property type="entry name" value="NifU_N"/>
    <property type="match status" value="1"/>
</dbReference>
<dbReference type="AlphaFoldDB" id="A0A7T0BRL9"/>
<dbReference type="Gene3D" id="3.90.1010.10">
    <property type="match status" value="1"/>
</dbReference>
<dbReference type="GO" id="GO:0051536">
    <property type="term" value="F:iron-sulfur cluster binding"/>
    <property type="evidence" value="ECO:0007669"/>
    <property type="project" value="InterPro"/>
</dbReference>
<feature type="domain" description="NIF system FeS cluster assembly NifU N-terminal" evidence="1">
    <location>
        <begin position="13"/>
        <end position="59"/>
    </location>
</feature>
<dbReference type="InterPro" id="IPR002871">
    <property type="entry name" value="NIF_FeS_clus_asmbl_NifU_N"/>
</dbReference>
<sequence length="84" mass="9600">MPKNFYKCNEGYNEICGDSIKIYLKKNSVYSQISISFTGDGCSISIAFTSIIVKFLNKFPISRIYEKVLFLRNFLTKSLVVPKS</sequence>
<gene>
    <name evidence="2" type="ORF">E5P55_00140</name>
</gene>
<protein>
    <submittedName>
        <fullName evidence="2">Iron-sulfur cluster assembly scaffold protein</fullName>
    </submittedName>
</protein>
<reference evidence="2 3" key="1">
    <citation type="journal article" date="2020" name="Sci. Rep.">
        <title>Morphology, ultrastructure, genomics, and phylogeny of Euplotes vanleeuwenhoeki sp. nov. and its ultra-reduced endosymbiont Candidatus Pinguicoccus supinus sp. nov.</title>
        <authorList>
            <person name="Serra V."/>
            <person name="Gammuto L."/>
            <person name="Nitla V."/>
            <person name="Castelli M."/>
            <person name="Lanzoni O."/>
            <person name="Sassera D."/>
            <person name="Bandi C."/>
            <person name="Sandeep B.V."/>
            <person name="Verni F."/>
            <person name="Modeo L."/>
            <person name="Petroni G."/>
        </authorList>
    </citation>
    <scope>NUCLEOTIDE SEQUENCE [LARGE SCALE GENOMIC DNA]</scope>
    <source>
        <strain evidence="2 3">KKR18_Esm</strain>
    </source>
</reference>